<feature type="non-terminal residue" evidence="1">
    <location>
        <position position="1"/>
    </location>
</feature>
<keyword evidence="2" id="KW-1185">Reference proteome</keyword>
<name>A0ACA9MB40_9GLOM</name>
<evidence type="ECO:0000313" key="2">
    <source>
        <dbReference type="Proteomes" id="UP000789920"/>
    </source>
</evidence>
<organism evidence="1 2">
    <name type="scientific">Racocetra persica</name>
    <dbReference type="NCBI Taxonomy" id="160502"/>
    <lineage>
        <taxon>Eukaryota</taxon>
        <taxon>Fungi</taxon>
        <taxon>Fungi incertae sedis</taxon>
        <taxon>Mucoromycota</taxon>
        <taxon>Glomeromycotina</taxon>
        <taxon>Glomeromycetes</taxon>
        <taxon>Diversisporales</taxon>
        <taxon>Gigasporaceae</taxon>
        <taxon>Racocetra</taxon>
    </lineage>
</organism>
<sequence>VQRNSSYTIIEKVIWKNIRISSDHRQLSLVMTINSTVFDNDNIAEDESNDDEQN</sequence>
<comment type="caution">
    <text evidence="1">The sequence shown here is derived from an EMBL/GenBank/DDBJ whole genome shotgun (WGS) entry which is preliminary data.</text>
</comment>
<evidence type="ECO:0000313" key="1">
    <source>
        <dbReference type="EMBL" id="CAG8577828.1"/>
    </source>
</evidence>
<proteinExistence type="predicted"/>
<dbReference type="Proteomes" id="UP000789920">
    <property type="component" value="Unassembled WGS sequence"/>
</dbReference>
<protein>
    <submittedName>
        <fullName evidence="1">7260_t:CDS:1</fullName>
    </submittedName>
</protein>
<gene>
    <name evidence="1" type="ORF">RPERSI_LOCUS5013</name>
</gene>
<dbReference type="EMBL" id="CAJVQC010007343">
    <property type="protein sequence ID" value="CAG8577828.1"/>
    <property type="molecule type" value="Genomic_DNA"/>
</dbReference>
<reference evidence="1" key="1">
    <citation type="submission" date="2021-06" db="EMBL/GenBank/DDBJ databases">
        <authorList>
            <person name="Kallberg Y."/>
            <person name="Tangrot J."/>
            <person name="Rosling A."/>
        </authorList>
    </citation>
    <scope>NUCLEOTIDE SEQUENCE</scope>
    <source>
        <strain evidence="1">MA461A</strain>
    </source>
</reference>
<accession>A0ACA9MB40</accession>